<proteinExistence type="predicted"/>
<dbReference type="Proteomes" id="UP000244093">
    <property type="component" value="Unassembled WGS sequence"/>
</dbReference>
<reference evidence="1" key="2">
    <citation type="journal article" date="2018" name="Syst. Appl. Microbiol.">
        <title>A new symbiotic nanoarchaeote (Candidatus Nanoclepta minutus) and its host (Zestosphaera tikiterensis gen. nov., sp. nov.) from a New Zealand hot spring.</title>
        <authorList>
            <person name="St John E."/>
            <person name="Liu Y."/>
            <person name="Podar M."/>
            <person name="Stott M.B."/>
            <person name="Meneghin J."/>
            <person name="Chen Z."/>
            <person name="Lagutin K."/>
            <person name="Mitchell K."/>
            <person name="Reysenbach A.L."/>
        </authorList>
    </citation>
    <scope>NUCLEOTIDE SEQUENCE [LARGE SCALE GENOMIC DNA]</scope>
    <source>
        <strain evidence="1">NZ3</strain>
    </source>
</reference>
<organism evidence="1 2">
    <name type="scientific">Zestosphaera tikiterensis</name>
    <dbReference type="NCBI Taxonomy" id="1973259"/>
    <lineage>
        <taxon>Archaea</taxon>
        <taxon>Thermoproteota</taxon>
        <taxon>Thermoprotei</taxon>
        <taxon>Desulfurococcales</taxon>
        <taxon>Desulfurococcaceae</taxon>
        <taxon>Zestosphaera</taxon>
    </lineage>
</organism>
<reference evidence="1" key="1">
    <citation type="submission" date="2017-04" db="EMBL/GenBank/DDBJ databases">
        <authorList>
            <person name="Afonso C.L."/>
            <person name="Miller P.J."/>
            <person name="Scott M.A."/>
            <person name="Spackman E."/>
            <person name="Goraichik I."/>
            <person name="Dimitrov K.M."/>
            <person name="Suarez D.L."/>
            <person name="Swayne D.E."/>
        </authorList>
    </citation>
    <scope>NUCLEOTIDE SEQUENCE</scope>
    <source>
        <strain evidence="1">NZ3</strain>
    </source>
</reference>
<comment type="caution">
    <text evidence="1">The sequence shown here is derived from an EMBL/GenBank/DDBJ whole genome shotgun (WGS) entry which is preliminary data.</text>
</comment>
<protein>
    <recommendedName>
        <fullName evidence="3">CopG family transcriptional regulator</fullName>
    </recommendedName>
</protein>
<dbReference type="AlphaFoldDB" id="A0A2R7Y356"/>
<name>A0A2R7Y356_9CREN</name>
<sequence length="91" mass="10786">MVKVKTSIYVDRELWERFKKYALRRGVEVSKLLEDMVRDEMIEEILDEALLSMVGSEDYEIDFKPIKPREGLVSELIRVAREERASDIPRQ</sequence>
<accession>A0A2R7Y356</accession>
<evidence type="ECO:0008006" key="3">
    <source>
        <dbReference type="Google" id="ProtNLM"/>
    </source>
</evidence>
<evidence type="ECO:0000313" key="2">
    <source>
        <dbReference type="Proteomes" id="UP000244093"/>
    </source>
</evidence>
<gene>
    <name evidence="1" type="ORF">B7O98_08100</name>
</gene>
<evidence type="ECO:0000313" key="1">
    <source>
        <dbReference type="EMBL" id="PUA31938.1"/>
    </source>
</evidence>
<dbReference type="EMBL" id="NBVN01000005">
    <property type="protein sequence ID" value="PUA31938.1"/>
    <property type="molecule type" value="Genomic_DNA"/>
</dbReference>